<evidence type="ECO:0000313" key="2">
    <source>
        <dbReference type="EMBL" id="KAK8402064.1"/>
    </source>
</evidence>
<organism evidence="2 3">
    <name type="scientific">Scylla paramamosain</name>
    <name type="common">Mud crab</name>
    <dbReference type="NCBI Taxonomy" id="85552"/>
    <lineage>
        <taxon>Eukaryota</taxon>
        <taxon>Metazoa</taxon>
        <taxon>Ecdysozoa</taxon>
        <taxon>Arthropoda</taxon>
        <taxon>Crustacea</taxon>
        <taxon>Multicrustacea</taxon>
        <taxon>Malacostraca</taxon>
        <taxon>Eumalacostraca</taxon>
        <taxon>Eucarida</taxon>
        <taxon>Decapoda</taxon>
        <taxon>Pleocyemata</taxon>
        <taxon>Brachyura</taxon>
        <taxon>Eubrachyura</taxon>
        <taxon>Portunoidea</taxon>
        <taxon>Portunidae</taxon>
        <taxon>Portuninae</taxon>
        <taxon>Scylla</taxon>
    </lineage>
</organism>
<accession>A0AAW0UPI9</accession>
<feature type="compositionally biased region" description="Basic and acidic residues" evidence="1">
    <location>
        <begin position="54"/>
        <end position="63"/>
    </location>
</feature>
<dbReference type="EMBL" id="JARAKH010000008">
    <property type="protein sequence ID" value="KAK8402064.1"/>
    <property type="molecule type" value="Genomic_DNA"/>
</dbReference>
<gene>
    <name evidence="2" type="ORF">O3P69_001273</name>
</gene>
<evidence type="ECO:0000256" key="1">
    <source>
        <dbReference type="SAM" id="MobiDB-lite"/>
    </source>
</evidence>
<comment type="caution">
    <text evidence="2">The sequence shown here is derived from an EMBL/GenBank/DDBJ whole genome shotgun (WGS) entry which is preliminary data.</text>
</comment>
<feature type="region of interest" description="Disordered" evidence="1">
    <location>
        <begin position="53"/>
        <end position="75"/>
    </location>
</feature>
<evidence type="ECO:0008006" key="4">
    <source>
        <dbReference type="Google" id="ProtNLM"/>
    </source>
</evidence>
<dbReference type="Proteomes" id="UP001487740">
    <property type="component" value="Unassembled WGS sequence"/>
</dbReference>
<evidence type="ECO:0000313" key="3">
    <source>
        <dbReference type="Proteomes" id="UP001487740"/>
    </source>
</evidence>
<keyword evidence="3" id="KW-1185">Reference proteome</keyword>
<dbReference type="AlphaFoldDB" id="A0AAW0UPI9"/>
<name>A0AAW0UPI9_SCYPA</name>
<protein>
    <recommendedName>
        <fullName evidence="4">Secreted protein</fullName>
    </recommendedName>
</protein>
<proteinExistence type="predicted"/>
<sequence>MAVNHRLVLNVGVLVVPVLLPLHPLVSVMVVGPAMAAPHPRILVVVTGLQVQPRHSDSSRHNVPEIAGSSSNSQF</sequence>
<reference evidence="2 3" key="1">
    <citation type="submission" date="2023-03" db="EMBL/GenBank/DDBJ databases">
        <title>High-quality genome of Scylla paramamosain provides insights in environmental adaptation.</title>
        <authorList>
            <person name="Zhang L."/>
        </authorList>
    </citation>
    <scope>NUCLEOTIDE SEQUENCE [LARGE SCALE GENOMIC DNA]</scope>
    <source>
        <strain evidence="2">LZ_2023a</strain>
        <tissue evidence="2">Muscle</tissue>
    </source>
</reference>